<protein>
    <submittedName>
        <fullName evidence="2">Carboxypeptidase-like regulatory domain-containing protein</fullName>
    </submittedName>
</protein>
<evidence type="ECO:0000313" key="2">
    <source>
        <dbReference type="EMBL" id="RYU96348.1"/>
    </source>
</evidence>
<organism evidence="2 3">
    <name type="scientific">Emticicia agri</name>
    <dbReference type="NCBI Taxonomy" id="2492393"/>
    <lineage>
        <taxon>Bacteria</taxon>
        <taxon>Pseudomonadati</taxon>
        <taxon>Bacteroidota</taxon>
        <taxon>Cytophagia</taxon>
        <taxon>Cytophagales</taxon>
        <taxon>Leadbetterellaceae</taxon>
        <taxon>Emticicia</taxon>
    </lineage>
</organism>
<dbReference type="OrthoDB" id="1115630at2"/>
<accession>A0A4Q5M261</accession>
<feature type="compositionally biased region" description="Basic and acidic residues" evidence="1">
    <location>
        <begin position="228"/>
        <end position="240"/>
    </location>
</feature>
<dbReference type="EMBL" id="SEWF01000008">
    <property type="protein sequence ID" value="RYU96348.1"/>
    <property type="molecule type" value="Genomic_DNA"/>
</dbReference>
<gene>
    <name evidence="2" type="ORF">EWM59_07495</name>
</gene>
<dbReference type="GO" id="GO:0004180">
    <property type="term" value="F:carboxypeptidase activity"/>
    <property type="evidence" value="ECO:0007669"/>
    <property type="project" value="UniProtKB-KW"/>
</dbReference>
<keyword evidence="2" id="KW-0121">Carboxypeptidase</keyword>
<evidence type="ECO:0000256" key="1">
    <source>
        <dbReference type="SAM" id="MobiDB-lite"/>
    </source>
</evidence>
<comment type="caution">
    <text evidence="2">The sequence shown here is derived from an EMBL/GenBank/DDBJ whole genome shotgun (WGS) entry which is preliminary data.</text>
</comment>
<sequence>MDYTMKKNLTYLFIFIGLVVSYLGHAQGEIKYITFSGVVIDGQTKEPLPGAYITIPQAGRGTLSNSRGYFGIAAFPGDTIVFSYLGFKKQFHVIPRKTDVDYSVFVELQVDSKMLKEVKVYPFSTEEEFKQALVDMKLPDERERQILRETYSAENIAKMASVHGMTSYDNFKYGQNQFIKQIESRGQLTTNPLLNPFSWANFVKSIKSGAWKDKSWKAGAEAAPSDNVTRDQYFRDMKKQ</sequence>
<reference evidence="2 3" key="1">
    <citation type="submission" date="2019-02" db="EMBL/GenBank/DDBJ databases">
        <title>Bacterial novel species Emticicia sp. 17J42-9 isolated from soil.</title>
        <authorList>
            <person name="Jung H.-Y."/>
        </authorList>
    </citation>
    <scope>NUCLEOTIDE SEQUENCE [LARGE SCALE GENOMIC DNA]</scope>
    <source>
        <strain evidence="2 3">17J42-9</strain>
    </source>
</reference>
<dbReference type="Pfam" id="PF13715">
    <property type="entry name" value="CarbopepD_reg_2"/>
    <property type="match status" value="1"/>
</dbReference>
<dbReference type="AlphaFoldDB" id="A0A4Q5M261"/>
<dbReference type="InterPro" id="IPR008969">
    <property type="entry name" value="CarboxyPept-like_regulatory"/>
</dbReference>
<name>A0A4Q5M261_9BACT</name>
<feature type="region of interest" description="Disordered" evidence="1">
    <location>
        <begin position="220"/>
        <end position="240"/>
    </location>
</feature>
<proteinExistence type="predicted"/>
<dbReference type="Gene3D" id="2.60.40.1120">
    <property type="entry name" value="Carboxypeptidase-like, regulatory domain"/>
    <property type="match status" value="1"/>
</dbReference>
<dbReference type="SUPFAM" id="SSF49464">
    <property type="entry name" value="Carboxypeptidase regulatory domain-like"/>
    <property type="match status" value="1"/>
</dbReference>
<keyword evidence="2" id="KW-0378">Hydrolase</keyword>
<dbReference type="Proteomes" id="UP000293162">
    <property type="component" value="Unassembled WGS sequence"/>
</dbReference>
<evidence type="ECO:0000313" key="3">
    <source>
        <dbReference type="Proteomes" id="UP000293162"/>
    </source>
</evidence>
<keyword evidence="3" id="KW-1185">Reference proteome</keyword>
<keyword evidence="2" id="KW-0645">Protease</keyword>